<feature type="transmembrane region" description="Helical" evidence="2">
    <location>
        <begin position="401"/>
        <end position="421"/>
    </location>
</feature>
<dbReference type="PANTHER" id="PTHR45757:SF11">
    <property type="entry name" value="MAJOR FACILITATOR SUPERFAMILY (MFS) PROFILE DOMAIN-CONTAINING PROTEIN"/>
    <property type="match status" value="1"/>
</dbReference>
<dbReference type="AlphaFoldDB" id="A0A4U5LTS7"/>
<sequence length="482" mass="52835">MIRYVVLAITLVAMSVLLANTVLFNFTVICMKAENRHKEMSYVNETTEARFYSPAEEGWIIAAPSVGLITGTLPAIYFSQKRGLRQAFTFFGLCSGMATLAYPFLIQNLPVSLVLRFIQVRDSRNATLELKNFQGFAVACAFVAIGVVPIEYGGESEKGLFVAVLTATYQLGPFSTIPASALFCSSSIGWKGVYFLFGGVTIVSAALFFIFYRNSANKNRTLSRARILPLMTDEQLKAAKKKKIIPYKKIFCTQSVWGLLNSGIGDSVGYLVFFLYGPIYVNKVSVVLSEYSRSRFQVLKFGVKITGLLAAIPYVVASGTKLFAGFFIHKSSLLNSSKGVKWSTFVSLTLVAALFIVQALIGAEMPLVAEVLLTLNVASAGFHFIGLMAAAQTVAQQHTQVLSSSIAAIESFFGLILPPIVSYMAPDHTAEQWAIIFYAVAGILILTNVLFFFMTKVEAADWTKKDEDKKVVYYTQTDSACV</sequence>
<evidence type="ECO:0000256" key="1">
    <source>
        <dbReference type="ARBA" id="ARBA00004141"/>
    </source>
</evidence>
<gene>
    <name evidence="4" type="ORF">L596_029147</name>
</gene>
<evidence type="ECO:0000313" key="5">
    <source>
        <dbReference type="Proteomes" id="UP000298663"/>
    </source>
</evidence>
<dbReference type="Gene3D" id="1.20.1250.20">
    <property type="entry name" value="MFS general substrate transporter like domains"/>
    <property type="match status" value="2"/>
</dbReference>
<evidence type="ECO:0000313" key="4">
    <source>
        <dbReference type="EMBL" id="TKR59487.1"/>
    </source>
</evidence>
<comment type="subcellular location">
    <subcellularLocation>
        <location evidence="1">Membrane</location>
        <topology evidence="1">Multi-pass membrane protein</topology>
    </subcellularLocation>
</comment>
<feature type="domain" description="Major facilitator superfamily (MFS) profile" evidence="3">
    <location>
        <begin position="13"/>
        <end position="459"/>
    </location>
</feature>
<feature type="transmembrane region" description="Helical" evidence="2">
    <location>
        <begin position="256"/>
        <end position="281"/>
    </location>
</feature>
<protein>
    <recommendedName>
        <fullName evidence="3">Major facilitator superfamily (MFS) profile domain-containing protein</fullName>
    </recommendedName>
</protein>
<feature type="transmembrane region" description="Helical" evidence="2">
    <location>
        <begin position="367"/>
        <end position="389"/>
    </location>
</feature>
<keyword evidence="2" id="KW-0812">Transmembrane</keyword>
<proteinExistence type="predicted"/>
<dbReference type="Pfam" id="PF07690">
    <property type="entry name" value="MFS_1"/>
    <property type="match status" value="1"/>
</dbReference>
<organism evidence="4 5">
    <name type="scientific">Steinernema carpocapsae</name>
    <name type="common">Entomopathogenic nematode</name>
    <dbReference type="NCBI Taxonomy" id="34508"/>
    <lineage>
        <taxon>Eukaryota</taxon>
        <taxon>Metazoa</taxon>
        <taxon>Ecdysozoa</taxon>
        <taxon>Nematoda</taxon>
        <taxon>Chromadorea</taxon>
        <taxon>Rhabditida</taxon>
        <taxon>Tylenchina</taxon>
        <taxon>Panagrolaimomorpha</taxon>
        <taxon>Strongyloidoidea</taxon>
        <taxon>Steinernematidae</taxon>
        <taxon>Steinernema</taxon>
    </lineage>
</organism>
<feature type="transmembrane region" description="Helical" evidence="2">
    <location>
        <begin position="301"/>
        <end position="328"/>
    </location>
</feature>
<evidence type="ECO:0000259" key="3">
    <source>
        <dbReference type="PROSITE" id="PS50850"/>
    </source>
</evidence>
<feature type="transmembrane region" description="Helical" evidence="2">
    <location>
        <begin position="433"/>
        <end position="455"/>
    </location>
</feature>
<dbReference type="PANTHER" id="PTHR45757">
    <property type="entry name" value="PROTEIN CBG23364-RELATED"/>
    <property type="match status" value="1"/>
</dbReference>
<dbReference type="EMBL" id="AZBU02000012">
    <property type="protein sequence ID" value="TKR59487.1"/>
    <property type="molecule type" value="Genomic_DNA"/>
</dbReference>
<reference evidence="4 5" key="2">
    <citation type="journal article" date="2019" name="G3 (Bethesda)">
        <title>Hybrid Assembly of the Genome of the Entomopathogenic Nematode Steinernema carpocapsae Identifies the X-Chromosome.</title>
        <authorList>
            <person name="Serra L."/>
            <person name="Macchietto M."/>
            <person name="Macias-Munoz A."/>
            <person name="McGill C.J."/>
            <person name="Rodriguez I.M."/>
            <person name="Rodriguez B."/>
            <person name="Murad R."/>
            <person name="Mortazavi A."/>
        </authorList>
    </citation>
    <scope>NUCLEOTIDE SEQUENCE [LARGE SCALE GENOMIC DNA]</scope>
    <source>
        <strain evidence="4 5">ALL</strain>
    </source>
</reference>
<feature type="transmembrane region" description="Helical" evidence="2">
    <location>
        <begin position="87"/>
        <end position="106"/>
    </location>
</feature>
<feature type="transmembrane region" description="Helical" evidence="2">
    <location>
        <begin position="193"/>
        <end position="212"/>
    </location>
</feature>
<dbReference type="OrthoDB" id="2985014at2759"/>
<dbReference type="Proteomes" id="UP000298663">
    <property type="component" value="Unassembled WGS sequence"/>
</dbReference>
<dbReference type="InterPro" id="IPR036259">
    <property type="entry name" value="MFS_trans_sf"/>
</dbReference>
<feature type="transmembrane region" description="Helical" evidence="2">
    <location>
        <begin position="133"/>
        <end position="152"/>
    </location>
</feature>
<feature type="transmembrane region" description="Helical" evidence="2">
    <location>
        <begin position="159"/>
        <end position="181"/>
    </location>
</feature>
<dbReference type="InterPro" id="IPR020846">
    <property type="entry name" value="MFS_dom"/>
</dbReference>
<dbReference type="PROSITE" id="PS50850">
    <property type="entry name" value="MFS"/>
    <property type="match status" value="1"/>
</dbReference>
<dbReference type="SUPFAM" id="SSF103473">
    <property type="entry name" value="MFS general substrate transporter"/>
    <property type="match status" value="1"/>
</dbReference>
<keyword evidence="2" id="KW-1133">Transmembrane helix</keyword>
<dbReference type="GO" id="GO:0022857">
    <property type="term" value="F:transmembrane transporter activity"/>
    <property type="evidence" value="ECO:0007669"/>
    <property type="project" value="InterPro"/>
</dbReference>
<name>A0A4U5LTS7_STECR</name>
<keyword evidence="2" id="KW-0472">Membrane</keyword>
<dbReference type="InterPro" id="IPR011701">
    <property type="entry name" value="MFS"/>
</dbReference>
<reference evidence="4 5" key="1">
    <citation type="journal article" date="2015" name="Genome Biol.">
        <title>Comparative genomics of Steinernema reveals deeply conserved gene regulatory networks.</title>
        <authorList>
            <person name="Dillman A.R."/>
            <person name="Macchietto M."/>
            <person name="Porter C.F."/>
            <person name="Rogers A."/>
            <person name="Williams B."/>
            <person name="Antoshechkin I."/>
            <person name="Lee M.M."/>
            <person name="Goodwin Z."/>
            <person name="Lu X."/>
            <person name="Lewis E.E."/>
            <person name="Goodrich-Blair H."/>
            <person name="Stock S.P."/>
            <person name="Adams B.J."/>
            <person name="Sternberg P.W."/>
            <person name="Mortazavi A."/>
        </authorList>
    </citation>
    <scope>NUCLEOTIDE SEQUENCE [LARGE SCALE GENOMIC DNA]</scope>
    <source>
        <strain evidence="4 5">ALL</strain>
    </source>
</reference>
<feature type="transmembrane region" description="Helical" evidence="2">
    <location>
        <begin position="6"/>
        <end position="31"/>
    </location>
</feature>
<dbReference type="GO" id="GO:0016020">
    <property type="term" value="C:membrane"/>
    <property type="evidence" value="ECO:0007669"/>
    <property type="project" value="UniProtKB-SubCell"/>
</dbReference>
<accession>A0A4U5LTS7</accession>
<feature type="transmembrane region" description="Helical" evidence="2">
    <location>
        <begin position="340"/>
        <end position="361"/>
    </location>
</feature>
<comment type="caution">
    <text evidence="4">The sequence shown here is derived from an EMBL/GenBank/DDBJ whole genome shotgun (WGS) entry which is preliminary data.</text>
</comment>
<keyword evidence="5" id="KW-1185">Reference proteome</keyword>
<evidence type="ECO:0000256" key="2">
    <source>
        <dbReference type="SAM" id="Phobius"/>
    </source>
</evidence>